<proteinExistence type="predicted"/>
<keyword evidence="1" id="KW-1133">Transmembrane helix</keyword>
<comment type="caution">
    <text evidence="2">The sequence shown here is derived from an EMBL/GenBank/DDBJ whole genome shotgun (WGS) entry which is preliminary data.</text>
</comment>
<evidence type="ECO:0000313" key="2">
    <source>
        <dbReference type="EMBL" id="KAJ7753010.1"/>
    </source>
</evidence>
<protein>
    <submittedName>
        <fullName evidence="2">Uncharacterized protein</fullName>
    </submittedName>
</protein>
<dbReference type="EMBL" id="JARKIB010000057">
    <property type="protein sequence ID" value="KAJ7753010.1"/>
    <property type="molecule type" value="Genomic_DNA"/>
</dbReference>
<accession>A0AAD7NAV8</accession>
<reference evidence="2" key="1">
    <citation type="submission" date="2023-03" db="EMBL/GenBank/DDBJ databases">
        <title>Massive genome expansion in bonnet fungi (Mycena s.s.) driven by repeated elements and novel gene families across ecological guilds.</title>
        <authorList>
            <consortium name="Lawrence Berkeley National Laboratory"/>
            <person name="Harder C.B."/>
            <person name="Miyauchi S."/>
            <person name="Viragh M."/>
            <person name="Kuo A."/>
            <person name="Thoen E."/>
            <person name="Andreopoulos B."/>
            <person name="Lu D."/>
            <person name="Skrede I."/>
            <person name="Drula E."/>
            <person name="Henrissat B."/>
            <person name="Morin E."/>
            <person name="Kohler A."/>
            <person name="Barry K."/>
            <person name="LaButti K."/>
            <person name="Morin E."/>
            <person name="Salamov A."/>
            <person name="Lipzen A."/>
            <person name="Mereny Z."/>
            <person name="Hegedus B."/>
            <person name="Baldrian P."/>
            <person name="Stursova M."/>
            <person name="Weitz H."/>
            <person name="Taylor A."/>
            <person name="Grigoriev I.V."/>
            <person name="Nagy L.G."/>
            <person name="Martin F."/>
            <person name="Kauserud H."/>
        </authorList>
    </citation>
    <scope>NUCLEOTIDE SEQUENCE</scope>
    <source>
        <strain evidence="2">CBHHK182m</strain>
    </source>
</reference>
<keyword evidence="3" id="KW-1185">Reference proteome</keyword>
<name>A0AAD7NAV8_9AGAR</name>
<sequence length="657" mass="74749">MPSTKESRRSVSDFFPHAQNFVISGGQFTSNVTHTHSKKAVVSSDFRTIPMGYLDLLQEIQSDRSRPTTREHERGTVTRLLIAPLSKRTYSARINGRKSDMTVAVYQGQNAEEEWRRDVSKYSNVRHPKFLQVYGVSGSSSLYATVFHDDLIPLQEIYSLCRRSILATAYLDAYFGLELSDAEGYIHSTSGTFLHHGAYTPWIRRSTGRLCVDLSPSVINRPLLPIALPAGVPHIPVPPLARDQDAAIIDGLTLRQQLEIINHWHGISVSSSHSLLLNVNGLMKLGALMYHRSDREDPIEIASVPSCAFEDSGWKLRIRGSSGASKPVRMKDGWTRFDYFNVTTTGMASREIYWPDAAECWLPQANYVLRGLEIDSDVEAYRVIYGIDYWLSFSNMADVSPKDGYLFLCPLSHLRSHDSTHFRNTDFAAYWSLDPSGVERLSHWMATMLGFPSLSFKMKIWSRSWNDSVYTALRQFHSGKGFDPETQDVARHIDVPLYTSPWINEDELDGEEQPIEDQEYPDHIHSTFDASTVLESIPETPELEKMETQQEISMEPNSANTFLSRQRRTSLTLGALLILLLIFLLRTSFFVHFRRVDSNIIGVAIQRAERLESSWLLDDALIHFIELLRYDERAAAVYNAIEGEGLRMKWVQRQLGV</sequence>
<evidence type="ECO:0000256" key="1">
    <source>
        <dbReference type="SAM" id="Phobius"/>
    </source>
</evidence>
<keyword evidence="1" id="KW-0472">Membrane</keyword>
<keyword evidence="1" id="KW-0812">Transmembrane</keyword>
<evidence type="ECO:0000313" key="3">
    <source>
        <dbReference type="Proteomes" id="UP001215598"/>
    </source>
</evidence>
<dbReference type="AlphaFoldDB" id="A0AAD7NAV8"/>
<dbReference type="Proteomes" id="UP001215598">
    <property type="component" value="Unassembled WGS sequence"/>
</dbReference>
<gene>
    <name evidence="2" type="ORF">B0H16DRAFT_783590</name>
</gene>
<organism evidence="2 3">
    <name type="scientific">Mycena metata</name>
    <dbReference type="NCBI Taxonomy" id="1033252"/>
    <lineage>
        <taxon>Eukaryota</taxon>
        <taxon>Fungi</taxon>
        <taxon>Dikarya</taxon>
        <taxon>Basidiomycota</taxon>
        <taxon>Agaricomycotina</taxon>
        <taxon>Agaricomycetes</taxon>
        <taxon>Agaricomycetidae</taxon>
        <taxon>Agaricales</taxon>
        <taxon>Marasmiineae</taxon>
        <taxon>Mycenaceae</taxon>
        <taxon>Mycena</taxon>
    </lineage>
</organism>
<feature type="transmembrane region" description="Helical" evidence="1">
    <location>
        <begin position="571"/>
        <end position="591"/>
    </location>
</feature>